<keyword evidence="2" id="KW-1185">Reference proteome</keyword>
<gene>
    <name evidence="1" type="ORF">RHMOL_Rhmol04G0054800</name>
</gene>
<sequence length="310" mass="34691">MKKLRGRKARVPTAVAQSTVEDDVTTASSAIAIAGNEDILLEIIVRAPLKSQVRLKSVSKSWLSLISSPGFSLRRNSFPRLSGLLLRMKWPYHVHPAPAAGPYFAFFSPKSSLSGDPPLKSLNFVPSNGNFSGVDILQSCNGCVEEMPMPALPGFRRHFRNGKLMLLGESNGHLHLIAELLTTKFQVFEMENDYSGWFVKYHVDLDGFVAAFPAIVHSYLEHFTNVRREYYAFSRLGVIREENEDESLLLLNVPGKIVSYSLKDGTLKELLDLLPDDERYVKRLPGSSNVCGPRFTNNNVFRYIESLALV</sequence>
<protein>
    <submittedName>
        <fullName evidence="1">Uncharacterized protein</fullName>
    </submittedName>
</protein>
<name>A0ACC0NYG8_RHOML</name>
<dbReference type="Proteomes" id="UP001062846">
    <property type="component" value="Chromosome 4"/>
</dbReference>
<comment type="caution">
    <text evidence="1">The sequence shown here is derived from an EMBL/GenBank/DDBJ whole genome shotgun (WGS) entry which is preliminary data.</text>
</comment>
<evidence type="ECO:0000313" key="2">
    <source>
        <dbReference type="Proteomes" id="UP001062846"/>
    </source>
</evidence>
<reference evidence="1" key="1">
    <citation type="submission" date="2022-02" db="EMBL/GenBank/DDBJ databases">
        <title>Plant Genome Project.</title>
        <authorList>
            <person name="Zhang R.-G."/>
        </authorList>
    </citation>
    <scope>NUCLEOTIDE SEQUENCE</scope>
    <source>
        <strain evidence="1">AT1</strain>
    </source>
</reference>
<organism evidence="1 2">
    <name type="scientific">Rhododendron molle</name>
    <name type="common">Chinese azalea</name>
    <name type="synonym">Azalea mollis</name>
    <dbReference type="NCBI Taxonomy" id="49168"/>
    <lineage>
        <taxon>Eukaryota</taxon>
        <taxon>Viridiplantae</taxon>
        <taxon>Streptophyta</taxon>
        <taxon>Embryophyta</taxon>
        <taxon>Tracheophyta</taxon>
        <taxon>Spermatophyta</taxon>
        <taxon>Magnoliopsida</taxon>
        <taxon>eudicotyledons</taxon>
        <taxon>Gunneridae</taxon>
        <taxon>Pentapetalae</taxon>
        <taxon>asterids</taxon>
        <taxon>Ericales</taxon>
        <taxon>Ericaceae</taxon>
        <taxon>Ericoideae</taxon>
        <taxon>Rhodoreae</taxon>
        <taxon>Rhododendron</taxon>
    </lineage>
</organism>
<dbReference type="EMBL" id="CM046391">
    <property type="protein sequence ID" value="KAI8557999.1"/>
    <property type="molecule type" value="Genomic_DNA"/>
</dbReference>
<accession>A0ACC0NYG8</accession>
<proteinExistence type="predicted"/>
<evidence type="ECO:0000313" key="1">
    <source>
        <dbReference type="EMBL" id="KAI8557999.1"/>
    </source>
</evidence>